<keyword evidence="2" id="KW-1185">Reference proteome</keyword>
<evidence type="ECO:0000313" key="1">
    <source>
        <dbReference type="EMBL" id="AXO12900.1"/>
    </source>
</evidence>
<accession>A0ABN5NAW7</accession>
<evidence type="ECO:0000313" key="2">
    <source>
        <dbReference type="Proteomes" id="UP000256971"/>
    </source>
</evidence>
<dbReference type="GO" id="GO:0005524">
    <property type="term" value="F:ATP binding"/>
    <property type="evidence" value="ECO:0007669"/>
    <property type="project" value="UniProtKB-KW"/>
</dbReference>
<dbReference type="SUPFAM" id="SSF55874">
    <property type="entry name" value="ATPase domain of HSP90 chaperone/DNA topoisomerase II/histidine kinase"/>
    <property type="match status" value="1"/>
</dbReference>
<sequence>MSAEYEVVSPDAGAMIESMRAFGYDLATALADLIDNSISANAKNIWVEFMWDGAESAILIVDDGEGMDEAGLVAAMRMGSISPMVKRSENDLGRFGLGLKTASLSQARCLTVVSLANGAEVVTRCWDLNYIAEHGGGEWRLLKPPIPDVKNHAERLQSIGKGTIVALSKLDRVVRDGSPGDKKAEKRFRERIDEVRAHLGMVFHRYLKGPGALSMFINGTKVSGWDPFIEGKSEALAAERLSYEGEKIQVFPFVLPHHSRLTKEEHSAASGPKGWNAQQGFYVYRNRRLIVSGDWLSLGIQKEEHYKLARIQIDLPNSLDEAWHLDVKKARAYPPAAMRDDLKRIARATRDKAAKVYRHRGKVLQRKHADDFVFVWSAKTLRGRTYYKVNRDHPLVKSVRKSCEDGEKFSSLLSMIEQAVPSPLIVINNAEQPDTLGVPFGDDPKGLLQCMREVYGILIQEGETNTAAATKLAVMEPFNAHPDVLTAFLDEINRG</sequence>
<dbReference type="Gene3D" id="3.30.565.10">
    <property type="entry name" value="Histidine kinase-like ATPase, C-terminal domain"/>
    <property type="match status" value="1"/>
</dbReference>
<keyword evidence="1" id="KW-0547">Nucleotide-binding</keyword>
<organism evidence="1 2">
    <name type="scientific">Thalassospira indica</name>
    <dbReference type="NCBI Taxonomy" id="1891279"/>
    <lineage>
        <taxon>Bacteria</taxon>
        <taxon>Pseudomonadati</taxon>
        <taxon>Pseudomonadota</taxon>
        <taxon>Alphaproteobacteria</taxon>
        <taxon>Rhodospirillales</taxon>
        <taxon>Thalassospiraceae</taxon>
        <taxon>Thalassospira</taxon>
    </lineage>
</organism>
<dbReference type="EMBL" id="CP031555">
    <property type="protein sequence ID" value="AXO12900.1"/>
    <property type="molecule type" value="Genomic_DNA"/>
</dbReference>
<dbReference type="Proteomes" id="UP000256971">
    <property type="component" value="Chromosome"/>
</dbReference>
<keyword evidence="1" id="KW-0067">ATP-binding</keyword>
<dbReference type="InterPro" id="IPR036890">
    <property type="entry name" value="HATPase_C_sf"/>
</dbReference>
<dbReference type="Pfam" id="PF13589">
    <property type="entry name" value="HATPase_c_3"/>
    <property type="match status" value="1"/>
</dbReference>
<name>A0ABN5NAW7_9PROT</name>
<dbReference type="RefSeq" id="WP_064788060.1">
    <property type="nucleotide sequence ID" value="NZ_CP031555.1"/>
</dbReference>
<protein>
    <submittedName>
        <fullName evidence="1">ATP-binding protein</fullName>
    </submittedName>
</protein>
<reference evidence="1 2" key="1">
    <citation type="submission" date="2018-08" db="EMBL/GenBank/DDBJ databases">
        <title>Complete genome sequence of type strain Thalassospira indica MCCC 1A01103T, isolated from isolated from deep seawater of the Indian Ocean.</title>
        <authorList>
            <person name="Liu Y."/>
        </authorList>
    </citation>
    <scope>NUCLEOTIDE SEQUENCE [LARGE SCALE GENOMIC DNA]</scope>
    <source>
        <strain evidence="1 2">PB8BT</strain>
    </source>
</reference>
<gene>
    <name evidence="1" type="ORF">DY252_00510</name>
</gene>
<proteinExistence type="predicted"/>